<keyword evidence="7 9" id="KW-0472">Membrane</keyword>
<comment type="subcellular location">
    <subcellularLocation>
        <location evidence="1">Membrane</location>
        <topology evidence="1">Multi-pass membrane protein</topology>
    </subcellularLocation>
</comment>
<dbReference type="InterPro" id="IPR040176">
    <property type="entry name" value="RNF121/RNF175"/>
</dbReference>
<feature type="transmembrane region" description="Helical" evidence="9">
    <location>
        <begin position="279"/>
        <end position="303"/>
    </location>
</feature>
<dbReference type="FunFam" id="3.30.40.10:FF:000074">
    <property type="entry name" value="Ring finger protein 121"/>
    <property type="match status" value="1"/>
</dbReference>
<dbReference type="OrthoDB" id="446635at2759"/>
<keyword evidence="5" id="KW-0862">Zinc</keyword>
<sequence>MLGSLSWMVLEEFWLGESIGRIVYGRELDYLIWDYWFFGNLGLFGRVGEELRGGGLEGWVGRESTERNLSTTNLENKAEQGLRLGKPILDREAYRGPRKKEVWIDYRLGVNIEVDERRAYLSTPEGEGERKMAHFEGHGQMEHADIINDLKNDERDRMRRELSPHEALRKQHMQFHEKHRGHEQMHAEMFIILIVTLLLAQIVLVEWKKRHYRSYMMLTLVGMWTIPICFSGYNLWYRFIFTWCLFTLLSGTVVKKALEKPLSCTTPRLVYKWFYLVHKVSYGMGIAGYCIMMATIMGLNFIFNANPHTWMDVAIMLLFYGLYYGVLSRDLAEICADKMAVKIGYYAKDGFPTKTPDDNICAICGNKLLVSTEEEGVIEDTFKLSCNHVFHEFCIRGWCIVGKKQTCPFCNEKVDLKRVVNNFWEKPHLLYGQLLDWVRWLVAWQPLIYFLVQGINWLLGLH</sequence>
<feature type="transmembrane region" description="Helical" evidence="9">
    <location>
        <begin position="437"/>
        <end position="459"/>
    </location>
</feature>
<evidence type="ECO:0000256" key="8">
    <source>
        <dbReference type="PROSITE-ProRule" id="PRU00175"/>
    </source>
</evidence>
<evidence type="ECO:0000256" key="2">
    <source>
        <dbReference type="ARBA" id="ARBA00022692"/>
    </source>
</evidence>
<dbReference type="CDD" id="cd16475">
    <property type="entry name" value="RING-H2_RNF121-like"/>
    <property type="match status" value="1"/>
</dbReference>
<comment type="caution">
    <text evidence="11">The sequence shown here is derived from an EMBL/GenBank/DDBJ whole genome shotgun (WGS) entry which is preliminary data.</text>
</comment>
<proteinExistence type="predicted"/>
<keyword evidence="4 8" id="KW-0863">Zinc-finger</keyword>
<dbReference type="InterPro" id="IPR018957">
    <property type="entry name" value="Znf_C3HC4_RING-type"/>
</dbReference>
<evidence type="ECO:0000313" key="12">
    <source>
        <dbReference type="Proteomes" id="UP000708208"/>
    </source>
</evidence>
<evidence type="ECO:0000256" key="3">
    <source>
        <dbReference type="ARBA" id="ARBA00022723"/>
    </source>
</evidence>
<keyword evidence="12" id="KW-1185">Reference proteome</keyword>
<protein>
    <recommendedName>
        <fullName evidence="10">RING-type domain-containing protein</fullName>
    </recommendedName>
</protein>
<evidence type="ECO:0000256" key="7">
    <source>
        <dbReference type="ARBA" id="ARBA00023136"/>
    </source>
</evidence>
<keyword evidence="2 9" id="KW-0812">Transmembrane</keyword>
<keyword evidence="6 9" id="KW-1133">Transmembrane helix</keyword>
<dbReference type="InterPro" id="IPR001841">
    <property type="entry name" value="Znf_RING"/>
</dbReference>
<dbReference type="Proteomes" id="UP000708208">
    <property type="component" value="Unassembled WGS sequence"/>
</dbReference>
<dbReference type="SMART" id="SM00184">
    <property type="entry name" value="RING"/>
    <property type="match status" value="1"/>
</dbReference>
<feature type="transmembrane region" description="Helical" evidence="9">
    <location>
        <begin position="214"/>
        <end position="233"/>
    </location>
</feature>
<evidence type="ECO:0000256" key="6">
    <source>
        <dbReference type="ARBA" id="ARBA00022989"/>
    </source>
</evidence>
<dbReference type="AlphaFoldDB" id="A0A8J2P738"/>
<reference evidence="11" key="1">
    <citation type="submission" date="2021-06" db="EMBL/GenBank/DDBJ databases">
        <authorList>
            <person name="Hodson N. C."/>
            <person name="Mongue J. A."/>
            <person name="Jaron S. K."/>
        </authorList>
    </citation>
    <scope>NUCLEOTIDE SEQUENCE</scope>
</reference>
<feature type="domain" description="RING-type" evidence="10">
    <location>
        <begin position="361"/>
        <end position="411"/>
    </location>
</feature>
<evidence type="ECO:0000256" key="4">
    <source>
        <dbReference type="ARBA" id="ARBA00022771"/>
    </source>
</evidence>
<dbReference type="PROSITE" id="PS50089">
    <property type="entry name" value="ZF_RING_2"/>
    <property type="match status" value="1"/>
</dbReference>
<evidence type="ECO:0000256" key="9">
    <source>
        <dbReference type="SAM" id="Phobius"/>
    </source>
</evidence>
<evidence type="ECO:0000313" key="11">
    <source>
        <dbReference type="EMBL" id="CAG7728387.1"/>
    </source>
</evidence>
<dbReference type="EMBL" id="CAJVCH010162871">
    <property type="protein sequence ID" value="CAG7728387.1"/>
    <property type="molecule type" value="Genomic_DNA"/>
</dbReference>
<dbReference type="PANTHER" id="PTHR13407:SF0">
    <property type="entry name" value="FI05221P"/>
    <property type="match status" value="1"/>
</dbReference>
<dbReference type="GO" id="GO:0005789">
    <property type="term" value="C:endoplasmic reticulum membrane"/>
    <property type="evidence" value="ECO:0007669"/>
    <property type="project" value="TreeGrafter"/>
</dbReference>
<evidence type="ECO:0000256" key="1">
    <source>
        <dbReference type="ARBA" id="ARBA00004141"/>
    </source>
</evidence>
<dbReference type="PANTHER" id="PTHR13407">
    <property type="entry name" value="RNF121 PROTEIN"/>
    <property type="match status" value="1"/>
</dbReference>
<feature type="transmembrane region" description="Helical" evidence="9">
    <location>
        <begin position="189"/>
        <end position="207"/>
    </location>
</feature>
<keyword evidence="3" id="KW-0479">Metal-binding</keyword>
<dbReference type="GO" id="GO:0036503">
    <property type="term" value="P:ERAD pathway"/>
    <property type="evidence" value="ECO:0007669"/>
    <property type="project" value="TreeGrafter"/>
</dbReference>
<name>A0A8J2P738_9HEXA</name>
<gene>
    <name evidence="11" type="ORF">AFUS01_LOCUS17168</name>
</gene>
<accession>A0A8J2P738</accession>
<dbReference type="GO" id="GO:0061630">
    <property type="term" value="F:ubiquitin protein ligase activity"/>
    <property type="evidence" value="ECO:0007669"/>
    <property type="project" value="TreeGrafter"/>
</dbReference>
<organism evidence="11 12">
    <name type="scientific">Allacma fusca</name>
    <dbReference type="NCBI Taxonomy" id="39272"/>
    <lineage>
        <taxon>Eukaryota</taxon>
        <taxon>Metazoa</taxon>
        <taxon>Ecdysozoa</taxon>
        <taxon>Arthropoda</taxon>
        <taxon>Hexapoda</taxon>
        <taxon>Collembola</taxon>
        <taxon>Symphypleona</taxon>
        <taxon>Sminthuridae</taxon>
        <taxon>Allacma</taxon>
    </lineage>
</organism>
<evidence type="ECO:0000259" key="10">
    <source>
        <dbReference type="PROSITE" id="PS50089"/>
    </source>
</evidence>
<evidence type="ECO:0000256" key="5">
    <source>
        <dbReference type="ARBA" id="ARBA00022833"/>
    </source>
</evidence>
<dbReference type="GO" id="GO:0008270">
    <property type="term" value="F:zinc ion binding"/>
    <property type="evidence" value="ECO:0007669"/>
    <property type="project" value="UniProtKB-KW"/>
</dbReference>
<dbReference type="Pfam" id="PF00097">
    <property type="entry name" value="zf-C3HC4"/>
    <property type="match status" value="1"/>
</dbReference>
<dbReference type="GO" id="GO:0000139">
    <property type="term" value="C:Golgi membrane"/>
    <property type="evidence" value="ECO:0007669"/>
    <property type="project" value="TreeGrafter"/>
</dbReference>
<feature type="transmembrane region" description="Helical" evidence="9">
    <location>
        <begin position="309"/>
        <end position="327"/>
    </location>
</feature>